<feature type="domain" description="LIM zinc-binding" evidence="8">
    <location>
        <begin position="205"/>
        <end position="269"/>
    </location>
</feature>
<evidence type="ECO:0000256" key="1">
    <source>
        <dbReference type="ARBA" id="ARBA00008268"/>
    </source>
</evidence>
<dbReference type="FunFam" id="2.10.110.10:FF:000005">
    <property type="entry name" value="Testin isoform 1"/>
    <property type="match status" value="1"/>
</dbReference>
<dbReference type="PANTHER" id="PTHR24211:SF20">
    <property type="entry name" value="PROTEIN ESPINAS-RELATED"/>
    <property type="match status" value="1"/>
</dbReference>
<evidence type="ECO:0000256" key="5">
    <source>
        <dbReference type="ARBA" id="ARBA00023038"/>
    </source>
</evidence>
<dbReference type="CDD" id="cd09827">
    <property type="entry name" value="PET_Prickle"/>
    <property type="match status" value="1"/>
</dbReference>
<evidence type="ECO:0000256" key="7">
    <source>
        <dbReference type="SAM" id="MobiDB-lite"/>
    </source>
</evidence>
<reference evidence="10 11" key="1">
    <citation type="submission" date="2021-06" db="EMBL/GenBank/DDBJ databases">
        <title>Caerostris darwini draft genome.</title>
        <authorList>
            <person name="Kono N."/>
            <person name="Arakawa K."/>
        </authorList>
    </citation>
    <scope>NUCLEOTIDE SEQUENCE [LARGE SCALE GENOMIC DNA]</scope>
</reference>
<feature type="domain" description="LIM zinc-binding" evidence="8">
    <location>
        <begin position="270"/>
        <end position="330"/>
    </location>
</feature>
<dbReference type="InterPro" id="IPR033727">
    <property type="entry name" value="LIM3_prickle"/>
</dbReference>
<dbReference type="InterPro" id="IPR033726">
    <property type="entry name" value="LIM2_prickle"/>
</dbReference>
<dbReference type="InterPro" id="IPR047120">
    <property type="entry name" value="Pk/Esn/Tes"/>
</dbReference>
<protein>
    <submittedName>
        <fullName evidence="10">Protein prickle</fullName>
    </submittedName>
</protein>
<organism evidence="10 11">
    <name type="scientific">Caerostris darwini</name>
    <dbReference type="NCBI Taxonomy" id="1538125"/>
    <lineage>
        <taxon>Eukaryota</taxon>
        <taxon>Metazoa</taxon>
        <taxon>Ecdysozoa</taxon>
        <taxon>Arthropoda</taxon>
        <taxon>Chelicerata</taxon>
        <taxon>Arachnida</taxon>
        <taxon>Araneae</taxon>
        <taxon>Araneomorphae</taxon>
        <taxon>Entelegynae</taxon>
        <taxon>Araneoidea</taxon>
        <taxon>Araneidae</taxon>
        <taxon>Caerostris</taxon>
    </lineage>
</organism>
<dbReference type="PROSITE" id="PS51303">
    <property type="entry name" value="PET"/>
    <property type="match status" value="1"/>
</dbReference>
<evidence type="ECO:0000259" key="9">
    <source>
        <dbReference type="PROSITE" id="PS51303"/>
    </source>
</evidence>
<dbReference type="SMART" id="SM00132">
    <property type="entry name" value="LIM"/>
    <property type="match status" value="3"/>
</dbReference>
<feature type="region of interest" description="Disordered" evidence="7">
    <location>
        <begin position="510"/>
        <end position="674"/>
    </location>
</feature>
<dbReference type="InterPro" id="IPR001781">
    <property type="entry name" value="Znf_LIM"/>
</dbReference>
<dbReference type="InterPro" id="IPR033723">
    <property type="entry name" value="PET_prickle"/>
</dbReference>
<feature type="compositionally biased region" description="Polar residues" evidence="7">
    <location>
        <begin position="391"/>
        <end position="413"/>
    </location>
</feature>
<feature type="compositionally biased region" description="Polar residues" evidence="7">
    <location>
        <begin position="442"/>
        <end position="453"/>
    </location>
</feature>
<evidence type="ECO:0000313" key="11">
    <source>
        <dbReference type="Proteomes" id="UP001054837"/>
    </source>
</evidence>
<dbReference type="PROSITE" id="PS00478">
    <property type="entry name" value="LIM_DOMAIN_1"/>
    <property type="match status" value="1"/>
</dbReference>
<feature type="compositionally biased region" description="Polar residues" evidence="7">
    <location>
        <begin position="634"/>
        <end position="648"/>
    </location>
</feature>
<feature type="region of interest" description="Disordered" evidence="7">
    <location>
        <begin position="694"/>
        <end position="722"/>
    </location>
</feature>
<dbReference type="GO" id="GO:0008270">
    <property type="term" value="F:zinc ion binding"/>
    <property type="evidence" value="ECO:0007669"/>
    <property type="project" value="InterPro"/>
</dbReference>
<dbReference type="Pfam" id="PF00412">
    <property type="entry name" value="LIM"/>
    <property type="match status" value="3"/>
</dbReference>
<dbReference type="Proteomes" id="UP001054837">
    <property type="component" value="Unassembled WGS sequence"/>
</dbReference>
<keyword evidence="4 6" id="KW-0862">Zinc</keyword>
<feature type="compositionally biased region" description="Low complexity" evidence="7">
    <location>
        <begin position="414"/>
        <end position="425"/>
    </location>
</feature>
<comment type="similarity">
    <text evidence="1">Belongs to the prickle / espinas / testin family.</text>
</comment>
<evidence type="ECO:0000256" key="6">
    <source>
        <dbReference type="PROSITE-ProRule" id="PRU00125"/>
    </source>
</evidence>
<evidence type="ECO:0000256" key="2">
    <source>
        <dbReference type="ARBA" id="ARBA00022723"/>
    </source>
</evidence>
<accession>A0AAV4W6Z7</accession>
<name>A0AAV4W6Z7_9ARAC</name>
<evidence type="ECO:0000313" key="10">
    <source>
        <dbReference type="EMBL" id="GIY77979.1"/>
    </source>
</evidence>
<dbReference type="Pfam" id="PF06297">
    <property type="entry name" value="PET"/>
    <property type="match status" value="1"/>
</dbReference>
<keyword evidence="11" id="KW-1185">Reference proteome</keyword>
<dbReference type="SUPFAM" id="SSF57716">
    <property type="entry name" value="Glucocorticoid receptor-like (DNA-binding domain)"/>
    <property type="match status" value="2"/>
</dbReference>
<dbReference type="CDD" id="cd09420">
    <property type="entry name" value="LIM3_Prickle"/>
    <property type="match status" value="1"/>
</dbReference>
<feature type="domain" description="PET" evidence="9">
    <location>
        <begin position="98"/>
        <end position="206"/>
    </location>
</feature>
<dbReference type="EMBL" id="BPLQ01014198">
    <property type="protein sequence ID" value="GIY77979.1"/>
    <property type="molecule type" value="Genomic_DNA"/>
</dbReference>
<keyword evidence="2 6" id="KW-0479">Metal-binding</keyword>
<evidence type="ECO:0000256" key="4">
    <source>
        <dbReference type="ARBA" id="ARBA00022833"/>
    </source>
</evidence>
<dbReference type="CDD" id="cd09418">
    <property type="entry name" value="LIM2_Prickle"/>
    <property type="match status" value="1"/>
</dbReference>
<comment type="caution">
    <text evidence="10">The sequence shown here is derived from an EMBL/GenBank/DDBJ whole genome shotgun (WGS) entry which is preliminary data.</text>
</comment>
<feature type="compositionally biased region" description="Polar residues" evidence="7">
    <location>
        <begin position="696"/>
        <end position="705"/>
    </location>
</feature>
<dbReference type="PROSITE" id="PS50023">
    <property type="entry name" value="LIM_DOMAIN_2"/>
    <property type="match status" value="2"/>
</dbReference>
<keyword evidence="5 6" id="KW-0440">LIM domain</keyword>
<feature type="region of interest" description="Disordered" evidence="7">
    <location>
        <begin position="390"/>
        <end position="467"/>
    </location>
</feature>
<dbReference type="PANTHER" id="PTHR24211">
    <property type="entry name" value="LIM DOMAIN-CONTAINING PROTEIN"/>
    <property type="match status" value="1"/>
</dbReference>
<dbReference type="InterPro" id="IPR010442">
    <property type="entry name" value="PET_domain"/>
</dbReference>
<sequence>MSNTGVKASSVLVCRQWWKVCWVYGDQYKLYRQLYGKKRTTTTTATSISVQQDEWKVCRNCKCPREEHEGASGVSNMAESERIVHKMAAHFGSTGAGSPSDRHSHSDDDSGCALEEYTWVPPGLKPEQVHLYFSGYAEDKVPYVSSVGEKYRIKQLLHQLPPHDNEARYCNALHEDEKKELRLFSQQRKKEALGRATVKQLTEPQPCQNCEESISRGDMAVFASRAGPTSCWHPACFTCCVCKELLVDLIYFFKDGKLYCGRHHAESLKPRCAACDEIIFADECTEAEGRAWHMRHFCCFECDRQLGGERYVMRDGRPFCLHCFDATFAEYCDSCGDPIGVDQGQMSHEGQHWHATENCFRCHACHLSLLGRPFLPRKGLIYCSVHCSKVGDQSSNNKRNKPSQNNYGSDNRTSSPLVPRSPLVPYRNAPSKDPLVMPNVQGVENKSNSSLNKDNTENKSLIEKEKSPMLGRSREPINMSDLTIDALMSKSPQVFVQPLLQVVEEIEEQRKDHSRYHHRRTTAHFSMPDLTRDTGSATPPETPTKTDLNSSSSGAVSSKKLIVRFSPSTANLPPSSDDEEQRTLSQKVERSSSSSCAGSEDTFTKSQQLPQHHHHKRNSAVLRSRSYGDRSELESSFQKMSTAQASTSRYEDDRCSTCSSSSSDDEDPYELPPRRAYGGVRISYVSNDTLAVARQRSGNLQSSGGKSLRRRRKHDDKNCIVS</sequence>
<keyword evidence="3" id="KW-0677">Repeat</keyword>
<dbReference type="CDD" id="cd09415">
    <property type="entry name" value="LIM1_Prickle"/>
    <property type="match status" value="1"/>
</dbReference>
<feature type="compositionally biased region" description="Polar residues" evidence="7">
    <location>
        <begin position="533"/>
        <end position="549"/>
    </location>
</feature>
<feature type="compositionally biased region" description="Basic residues" evidence="7">
    <location>
        <begin position="512"/>
        <end position="522"/>
    </location>
</feature>
<dbReference type="FunFam" id="2.10.110.10:FF:000035">
    <property type="entry name" value="prickle-like protein 2 isoform X1"/>
    <property type="match status" value="1"/>
</dbReference>
<gene>
    <name evidence="10" type="primary">pk</name>
    <name evidence="10" type="ORF">CDAR_573151</name>
</gene>
<dbReference type="AlphaFoldDB" id="A0AAV4W6Z7"/>
<evidence type="ECO:0000259" key="8">
    <source>
        <dbReference type="PROSITE" id="PS50023"/>
    </source>
</evidence>
<proteinExistence type="inferred from homology"/>
<feature type="compositionally biased region" description="Basic and acidic residues" evidence="7">
    <location>
        <begin position="454"/>
        <end position="467"/>
    </location>
</feature>
<dbReference type="InterPro" id="IPR033725">
    <property type="entry name" value="LIM1_prickle"/>
</dbReference>
<evidence type="ECO:0000256" key="3">
    <source>
        <dbReference type="ARBA" id="ARBA00022737"/>
    </source>
</evidence>
<dbReference type="Gene3D" id="2.10.110.10">
    <property type="entry name" value="Cysteine Rich Protein"/>
    <property type="match status" value="3"/>
</dbReference>